<feature type="compositionally biased region" description="Basic and acidic residues" evidence="1">
    <location>
        <begin position="191"/>
        <end position="205"/>
    </location>
</feature>
<reference evidence="2" key="1">
    <citation type="journal article" date="2019" name="Sci. Rep.">
        <title>Draft genome of Tanacetum cinerariifolium, the natural source of mosquito coil.</title>
        <authorList>
            <person name="Yamashiro T."/>
            <person name="Shiraishi A."/>
            <person name="Satake H."/>
            <person name="Nakayama K."/>
        </authorList>
    </citation>
    <scope>NUCLEOTIDE SEQUENCE</scope>
</reference>
<protein>
    <submittedName>
        <fullName evidence="2">Uncharacterized protein</fullName>
    </submittedName>
</protein>
<feature type="region of interest" description="Disordered" evidence="1">
    <location>
        <begin position="137"/>
        <end position="230"/>
    </location>
</feature>
<organism evidence="2">
    <name type="scientific">Tanacetum cinerariifolium</name>
    <name type="common">Dalmatian daisy</name>
    <name type="synonym">Chrysanthemum cinerariifolium</name>
    <dbReference type="NCBI Taxonomy" id="118510"/>
    <lineage>
        <taxon>Eukaryota</taxon>
        <taxon>Viridiplantae</taxon>
        <taxon>Streptophyta</taxon>
        <taxon>Embryophyta</taxon>
        <taxon>Tracheophyta</taxon>
        <taxon>Spermatophyta</taxon>
        <taxon>Magnoliopsida</taxon>
        <taxon>eudicotyledons</taxon>
        <taxon>Gunneridae</taxon>
        <taxon>Pentapetalae</taxon>
        <taxon>asterids</taxon>
        <taxon>campanulids</taxon>
        <taxon>Asterales</taxon>
        <taxon>Asteraceae</taxon>
        <taxon>Asteroideae</taxon>
        <taxon>Anthemideae</taxon>
        <taxon>Anthemidinae</taxon>
        <taxon>Tanacetum</taxon>
    </lineage>
</organism>
<evidence type="ECO:0000256" key="1">
    <source>
        <dbReference type="SAM" id="MobiDB-lite"/>
    </source>
</evidence>
<name>A0A699H103_TANCI</name>
<feature type="compositionally biased region" description="Polar residues" evidence="1">
    <location>
        <begin position="217"/>
        <end position="230"/>
    </location>
</feature>
<evidence type="ECO:0000313" key="2">
    <source>
        <dbReference type="EMBL" id="GEW91805.1"/>
    </source>
</evidence>
<accession>A0A699H103</accession>
<proteinExistence type="predicted"/>
<gene>
    <name evidence="2" type="ORF">Tci_263781</name>
</gene>
<feature type="compositionally biased region" description="Basic and acidic residues" evidence="1">
    <location>
        <begin position="155"/>
        <end position="165"/>
    </location>
</feature>
<feature type="region of interest" description="Disordered" evidence="1">
    <location>
        <begin position="22"/>
        <end position="84"/>
    </location>
</feature>
<feature type="compositionally biased region" description="Polar residues" evidence="1">
    <location>
        <begin position="35"/>
        <end position="45"/>
    </location>
</feature>
<sequence>MAVMLKNYQLYVEVFGVDVPTTQSQPIESTHGAHRTTSTPRTPNPETVKGELSAPQKSTIIRLRIPPRRSTRITPPTPIPTTNEADDLVLQDTLQVSLAEQKSRKELEAKQNVEKVKEHLMDEEIENLVEGSANVEVASSPLRNDDNQTNPVTRLEPRSDKKSLEVENIANISQPVNVIEEEEESTEDDYELKQKEKGKEIEESRNTPSPTPIRSLRTYSNLISSDTEKL</sequence>
<comment type="caution">
    <text evidence="2">The sequence shown here is derived from an EMBL/GenBank/DDBJ whole genome shotgun (WGS) entry which is preliminary data.</text>
</comment>
<dbReference type="AlphaFoldDB" id="A0A699H103"/>
<dbReference type="EMBL" id="BKCJ010080240">
    <property type="protein sequence ID" value="GEW91805.1"/>
    <property type="molecule type" value="Genomic_DNA"/>
</dbReference>
<feature type="compositionally biased region" description="Acidic residues" evidence="1">
    <location>
        <begin position="179"/>
        <end position="190"/>
    </location>
</feature>